<comment type="subcellular location">
    <subcellularLocation>
        <location evidence="1">Membrane</location>
    </subcellularLocation>
</comment>
<evidence type="ECO:0000313" key="9">
    <source>
        <dbReference type="Proteomes" id="UP000002494"/>
    </source>
</evidence>
<keyword evidence="4 6" id="KW-0472">Membrane</keyword>
<dbReference type="Ensembl" id="ENSRNOT00000017870.7">
    <property type="protein sequence ID" value="ENSRNOP00000017869.5"/>
    <property type="gene ID" value="ENSRNOG00000013372.7"/>
</dbReference>
<dbReference type="AlphaFoldDB" id="D4AB47"/>
<feature type="compositionally biased region" description="Basic and acidic residues" evidence="5">
    <location>
        <begin position="32"/>
        <end position="44"/>
    </location>
</feature>
<evidence type="ECO:0000256" key="4">
    <source>
        <dbReference type="ARBA" id="ARBA00023136"/>
    </source>
</evidence>
<dbReference type="GeneID" id="499520"/>
<dbReference type="InterPro" id="IPR053891">
    <property type="entry name" value="Shisa_N"/>
</dbReference>
<dbReference type="SMR" id="D4AB47"/>
<feature type="domain" description="Shisa N-terminal" evidence="7">
    <location>
        <begin position="107"/>
        <end position="151"/>
    </location>
</feature>
<evidence type="ECO:0000313" key="10">
    <source>
        <dbReference type="RGD" id="1564672"/>
    </source>
</evidence>
<keyword evidence="3 6" id="KW-1133">Transmembrane helix</keyword>
<dbReference type="STRING" id="10116.ENSRNOP00000017869"/>
<feature type="transmembrane region" description="Helical" evidence="6">
    <location>
        <begin position="160"/>
        <end position="193"/>
    </location>
</feature>
<evidence type="ECO:0000256" key="2">
    <source>
        <dbReference type="ARBA" id="ARBA00022692"/>
    </source>
</evidence>
<dbReference type="AGR" id="RGD:1564672"/>
<dbReference type="Proteomes" id="UP000002494">
    <property type="component" value="Chromosome 2"/>
</dbReference>
<name>D4AB47_RAT</name>
<dbReference type="OMA" id="RYCCGFA"/>
<keyword evidence="2 6" id="KW-0812">Transmembrane</keyword>
<feature type="compositionally biased region" description="Polar residues" evidence="5">
    <location>
        <begin position="73"/>
        <end position="83"/>
    </location>
</feature>
<evidence type="ECO:0000256" key="5">
    <source>
        <dbReference type="SAM" id="MobiDB-lite"/>
    </source>
</evidence>
<dbReference type="Bgee" id="ENSRNOG00000013372">
    <property type="expression patterns" value="Expressed in spleen and 8 other cell types or tissues"/>
</dbReference>
<dbReference type="GeneTree" id="ENSGT00940000161622"/>
<evidence type="ECO:0000313" key="8">
    <source>
        <dbReference type="Ensembl" id="ENSRNOP00000017869.5"/>
    </source>
</evidence>
<dbReference type="OrthoDB" id="10062839at2759"/>
<keyword evidence="9" id="KW-1185">Reference proteome</keyword>
<dbReference type="RGD" id="1564672">
    <property type="gene designation" value="Shisal2b"/>
</dbReference>
<accession>D4AB47</accession>
<reference evidence="8" key="2">
    <citation type="submission" date="2025-08" db="UniProtKB">
        <authorList>
            <consortium name="Ensembl"/>
        </authorList>
    </citation>
    <scope>IDENTIFICATION</scope>
    <source>
        <strain evidence="8">Brown Norway</strain>
    </source>
</reference>
<evidence type="ECO:0000256" key="6">
    <source>
        <dbReference type="SAM" id="Phobius"/>
    </source>
</evidence>
<feature type="region of interest" description="Disordered" evidence="5">
    <location>
        <begin position="1"/>
        <end position="83"/>
    </location>
</feature>
<sequence length="259" mass="28203">MKVEGSPQRAKKTVGALEREKRQRAGPPEKGTTQRRDPAVRAERSSAAWTAGSRAQRAQRLSAKHSDPRSQRCSESPGLGTSTVLAHNARTSGSCARPAAMSESSRLCSGYYSLNRSFVEPFQCPRRGDGAALLYCCGFADLKYCCSEPGSYFPYKHSYMWSLSIGALIGLGIAALVLLAFVISVCVLCYLFLYTKPQRLDNGLKLQHLEASSTLEGNVNRKAKGLISNAASNSTNETYEADDVTQERTMDTTQINIAC</sequence>
<dbReference type="PhylomeDB" id="D4AB47"/>
<dbReference type="GO" id="GO:0016020">
    <property type="term" value="C:membrane"/>
    <property type="evidence" value="ECO:0007669"/>
    <property type="project" value="UniProtKB-SubCell"/>
</dbReference>
<dbReference type="InterPro" id="IPR026910">
    <property type="entry name" value="Shisa"/>
</dbReference>
<organism evidence="8 9">
    <name type="scientific">Rattus norvegicus</name>
    <name type="common">Rat</name>
    <dbReference type="NCBI Taxonomy" id="10116"/>
    <lineage>
        <taxon>Eukaryota</taxon>
        <taxon>Metazoa</taxon>
        <taxon>Chordata</taxon>
        <taxon>Craniata</taxon>
        <taxon>Vertebrata</taxon>
        <taxon>Euteleostomi</taxon>
        <taxon>Mammalia</taxon>
        <taxon>Eutheria</taxon>
        <taxon>Euarchontoglires</taxon>
        <taxon>Glires</taxon>
        <taxon>Rodentia</taxon>
        <taxon>Myomorpha</taxon>
        <taxon>Muroidea</taxon>
        <taxon>Muridae</taxon>
        <taxon>Murinae</taxon>
        <taxon>Rattus</taxon>
    </lineage>
</organism>
<gene>
    <name evidence="8 10" type="primary">Shisal2b</name>
</gene>
<dbReference type="Pfam" id="PF13908">
    <property type="entry name" value="Shisa_N"/>
    <property type="match status" value="1"/>
</dbReference>
<protein>
    <submittedName>
        <fullName evidence="8">Shisa like 2B</fullName>
    </submittedName>
</protein>
<dbReference type="PaxDb" id="10116-ENSRNOP00000017869"/>
<dbReference type="UCSC" id="RGD:1564672">
    <property type="organism name" value="rat"/>
</dbReference>
<proteinExistence type="predicted"/>
<reference evidence="8" key="3">
    <citation type="submission" date="2025-09" db="UniProtKB">
        <authorList>
            <consortium name="Ensembl"/>
        </authorList>
    </citation>
    <scope>IDENTIFICATION</scope>
    <source>
        <strain evidence="8">Brown Norway</strain>
    </source>
</reference>
<dbReference type="InParanoid" id="D4AB47"/>
<evidence type="ECO:0000256" key="1">
    <source>
        <dbReference type="ARBA" id="ARBA00004370"/>
    </source>
</evidence>
<dbReference type="PANTHER" id="PTHR31395">
    <property type="entry name" value="SHISA"/>
    <property type="match status" value="1"/>
</dbReference>
<reference evidence="8" key="1">
    <citation type="submission" date="2024-01" db="EMBL/GenBank/DDBJ databases">
        <title>GRCr8: a new rat reference genome assembly contstructed from accurate long reads and long range scaffolding.</title>
        <authorList>
            <person name="Doris P.A."/>
            <person name="Kalbfleisch T."/>
            <person name="Li K."/>
            <person name="Howe K."/>
            <person name="Wood J."/>
        </authorList>
    </citation>
    <scope>NUCLEOTIDE SEQUENCE [LARGE SCALE GENOMIC DNA]</scope>
    <source>
        <strain evidence="8">Brown Norway</strain>
    </source>
</reference>
<evidence type="ECO:0000256" key="3">
    <source>
        <dbReference type="ARBA" id="ARBA00022989"/>
    </source>
</evidence>
<evidence type="ECO:0000259" key="7">
    <source>
        <dbReference type="Pfam" id="PF13908"/>
    </source>
</evidence>
<dbReference type="eggNOG" id="ENOG502S1JE">
    <property type="taxonomic scope" value="Eukaryota"/>
</dbReference>
<dbReference type="RefSeq" id="XP_574844.3">
    <property type="nucleotide sequence ID" value="XM_574844.9"/>
</dbReference>
<dbReference type="PANTHER" id="PTHR31395:SF2">
    <property type="entry name" value="PROTEIN SHISA-LIKE-2B"/>
    <property type="match status" value="1"/>
</dbReference>
<dbReference type="HOGENOM" id="CLU_140078_0_0_1"/>